<organism evidence="1 2">
    <name type="scientific">Pedobacter cryoconitis</name>
    <dbReference type="NCBI Taxonomy" id="188932"/>
    <lineage>
        <taxon>Bacteria</taxon>
        <taxon>Pseudomonadati</taxon>
        <taxon>Bacteroidota</taxon>
        <taxon>Sphingobacteriia</taxon>
        <taxon>Sphingobacteriales</taxon>
        <taxon>Sphingobacteriaceae</taxon>
        <taxon>Pedobacter</taxon>
    </lineage>
</organism>
<dbReference type="AlphaFoldDB" id="A0A7W8ZQR7"/>
<proteinExistence type="predicted"/>
<evidence type="ECO:0000313" key="1">
    <source>
        <dbReference type="EMBL" id="MBB5638308.1"/>
    </source>
</evidence>
<accession>A0A7W8ZQR7</accession>
<evidence type="ECO:0000313" key="2">
    <source>
        <dbReference type="Proteomes" id="UP000537204"/>
    </source>
</evidence>
<dbReference type="RefSeq" id="WP_183884151.1">
    <property type="nucleotide sequence ID" value="NZ_JACHCE010000008.1"/>
</dbReference>
<protein>
    <submittedName>
        <fullName evidence="1">Uncharacterized protein</fullName>
    </submittedName>
</protein>
<dbReference type="EMBL" id="JACHCE010000008">
    <property type="protein sequence ID" value="MBB5638308.1"/>
    <property type="molecule type" value="Genomic_DNA"/>
</dbReference>
<reference evidence="1 2" key="1">
    <citation type="submission" date="2020-08" db="EMBL/GenBank/DDBJ databases">
        <title>Genomic Encyclopedia of Type Strains, Phase IV (KMG-V): Genome sequencing to study the core and pangenomes of soil and plant-associated prokaryotes.</title>
        <authorList>
            <person name="Whitman W."/>
        </authorList>
    </citation>
    <scope>NUCLEOTIDE SEQUENCE [LARGE SCALE GENOMIC DNA]</scope>
    <source>
        <strain evidence="1 2">S3M1</strain>
    </source>
</reference>
<name>A0A7W8ZQR7_9SPHI</name>
<comment type="caution">
    <text evidence="1">The sequence shown here is derived from an EMBL/GenBank/DDBJ whole genome shotgun (WGS) entry which is preliminary data.</text>
</comment>
<sequence length="69" mass="8227">MDINRLEDFVKTKYHLPEIASEKEMIENGIDMKDFQLKLLQKTEEMTLYIIQLNKKIELLENKLSKNKG</sequence>
<dbReference type="Proteomes" id="UP000537204">
    <property type="component" value="Unassembled WGS sequence"/>
</dbReference>
<gene>
    <name evidence="1" type="ORF">HDE68_004237</name>
</gene>